<feature type="non-terminal residue" evidence="9">
    <location>
        <position position="1"/>
    </location>
</feature>
<dbReference type="Pfam" id="PF00958">
    <property type="entry name" value="GMP_synt_C"/>
    <property type="match status" value="1"/>
</dbReference>
<dbReference type="InterPro" id="IPR001674">
    <property type="entry name" value="GMP_synth_C"/>
</dbReference>
<keyword evidence="3" id="KW-0436">Ligase</keyword>
<dbReference type="GO" id="GO:0005524">
    <property type="term" value="F:ATP binding"/>
    <property type="evidence" value="ECO:0007669"/>
    <property type="project" value="UniProtKB-KW"/>
</dbReference>
<proteinExistence type="predicted"/>
<keyword evidence="7" id="KW-0067">ATP-binding</keyword>
<dbReference type="InterPro" id="IPR025777">
    <property type="entry name" value="GMPS_ATP_PPase_dom"/>
</dbReference>
<dbReference type="EMBL" id="UINC01173122">
    <property type="protein sequence ID" value="SVD78549.1"/>
    <property type="molecule type" value="Genomic_DNA"/>
</dbReference>
<evidence type="ECO:0000256" key="1">
    <source>
        <dbReference type="ARBA" id="ARBA00005153"/>
    </source>
</evidence>
<sequence length="265" mass="29714">GDKARAVLIDHGLMRKNEASDCIHALKDGLGVNIYLEDESDIFFEKLSGITDPEQKRKIIGNQFIHSFESVASRFDNMEYLAQGTLYPDVIESGISHGKAAHLIKSHHNVGGLPENMKFKLIEPLRELFKDEVRNVGKELGLPEKLINRHPFPGPGLGVRIIGKITPERVSILQEADKIYLDTLEKEDLYDEIWQAFAILIPVQTVGVMGDQRTYENLLGLRAVTSTDGMTADWYRMPPEVLSKISNNIVNSVKGINRVTYDVTS</sequence>
<dbReference type="PROSITE" id="PS51553">
    <property type="entry name" value="GMPS_ATP_PPASE"/>
    <property type="match status" value="1"/>
</dbReference>
<name>A0A382Y698_9ZZZZ</name>
<comment type="pathway">
    <text evidence="1">Purine metabolism; GMP biosynthesis; GMP from XMP (L-Gln route): step 1/1.</text>
</comment>
<dbReference type="PANTHER" id="PTHR11922:SF2">
    <property type="entry name" value="GMP SYNTHASE [GLUTAMINE-HYDROLYZING]"/>
    <property type="match status" value="1"/>
</dbReference>
<evidence type="ECO:0000256" key="4">
    <source>
        <dbReference type="ARBA" id="ARBA00022741"/>
    </source>
</evidence>
<dbReference type="SUPFAM" id="SSF54810">
    <property type="entry name" value="GMP synthetase C-terminal dimerisation domain"/>
    <property type="match status" value="1"/>
</dbReference>
<dbReference type="UniPathway" id="UPA00189">
    <property type="reaction ID" value="UER00296"/>
</dbReference>
<evidence type="ECO:0000256" key="2">
    <source>
        <dbReference type="ARBA" id="ARBA00012746"/>
    </source>
</evidence>
<evidence type="ECO:0000259" key="8">
    <source>
        <dbReference type="PROSITE" id="PS51553"/>
    </source>
</evidence>
<dbReference type="EC" id="6.3.5.2" evidence="2"/>
<dbReference type="NCBIfam" id="TIGR00884">
    <property type="entry name" value="guaA_Cterm"/>
    <property type="match status" value="1"/>
</dbReference>
<evidence type="ECO:0000256" key="6">
    <source>
        <dbReference type="ARBA" id="ARBA00022755"/>
    </source>
</evidence>
<keyword evidence="6" id="KW-0658">Purine biosynthesis</keyword>
<evidence type="ECO:0000256" key="5">
    <source>
        <dbReference type="ARBA" id="ARBA00022749"/>
    </source>
</evidence>
<evidence type="ECO:0000256" key="3">
    <source>
        <dbReference type="ARBA" id="ARBA00022598"/>
    </source>
</evidence>
<dbReference type="PANTHER" id="PTHR11922">
    <property type="entry name" value="GMP SYNTHASE-RELATED"/>
    <property type="match status" value="1"/>
</dbReference>
<protein>
    <recommendedName>
        <fullName evidence="2">GMP synthase (glutamine-hydrolyzing)</fullName>
        <ecNumber evidence="2">6.3.5.2</ecNumber>
    </recommendedName>
</protein>
<dbReference type="GO" id="GO:0003921">
    <property type="term" value="F:GMP synthase activity"/>
    <property type="evidence" value="ECO:0007669"/>
    <property type="project" value="InterPro"/>
</dbReference>
<dbReference type="CDD" id="cd01997">
    <property type="entry name" value="GMP_synthase_C"/>
    <property type="match status" value="1"/>
</dbReference>
<evidence type="ECO:0000313" key="9">
    <source>
        <dbReference type="EMBL" id="SVD78549.1"/>
    </source>
</evidence>
<dbReference type="Gene3D" id="3.40.50.620">
    <property type="entry name" value="HUPs"/>
    <property type="match status" value="1"/>
</dbReference>
<dbReference type="AlphaFoldDB" id="A0A382Y698"/>
<keyword evidence="5" id="KW-0332">GMP biosynthesis</keyword>
<dbReference type="SUPFAM" id="SSF52402">
    <property type="entry name" value="Adenine nucleotide alpha hydrolases-like"/>
    <property type="match status" value="1"/>
</dbReference>
<dbReference type="GO" id="GO:0005829">
    <property type="term" value="C:cytosol"/>
    <property type="evidence" value="ECO:0007669"/>
    <property type="project" value="TreeGrafter"/>
</dbReference>
<feature type="non-terminal residue" evidence="9">
    <location>
        <position position="265"/>
    </location>
</feature>
<dbReference type="Gene3D" id="3.30.300.10">
    <property type="match status" value="1"/>
</dbReference>
<dbReference type="InterPro" id="IPR014729">
    <property type="entry name" value="Rossmann-like_a/b/a_fold"/>
</dbReference>
<reference evidence="9" key="1">
    <citation type="submission" date="2018-05" db="EMBL/GenBank/DDBJ databases">
        <authorList>
            <person name="Lanie J.A."/>
            <person name="Ng W.-L."/>
            <person name="Kazmierczak K.M."/>
            <person name="Andrzejewski T.M."/>
            <person name="Davidsen T.M."/>
            <person name="Wayne K.J."/>
            <person name="Tettelin H."/>
            <person name="Glass J.I."/>
            <person name="Rusch D."/>
            <person name="Podicherti R."/>
            <person name="Tsui H.-C.T."/>
            <person name="Winkler M.E."/>
        </authorList>
    </citation>
    <scope>NUCLEOTIDE SEQUENCE</scope>
</reference>
<feature type="domain" description="GMPS ATP-PPase" evidence="8">
    <location>
        <begin position="1"/>
        <end position="149"/>
    </location>
</feature>
<organism evidence="9">
    <name type="scientific">marine metagenome</name>
    <dbReference type="NCBI Taxonomy" id="408172"/>
    <lineage>
        <taxon>unclassified sequences</taxon>
        <taxon>metagenomes</taxon>
        <taxon>ecological metagenomes</taxon>
    </lineage>
</organism>
<dbReference type="FunFam" id="3.30.300.10:FF:000002">
    <property type="entry name" value="GMP synthase [glutamine-hydrolyzing]"/>
    <property type="match status" value="1"/>
</dbReference>
<gene>
    <name evidence="9" type="ORF">METZ01_LOCUS431403</name>
</gene>
<keyword evidence="4" id="KW-0547">Nucleotide-binding</keyword>
<evidence type="ECO:0000256" key="7">
    <source>
        <dbReference type="ARBA" id="ARBA00022840"/>
    </source>
</evidence>
<accession>A0A382Y698</accession>